<dbReference type="InterPro" id="IPR050396">
    <property type="entry name" value="Glycosyltr_51/Transpeptidase"/>
</dbReference>
<evidence type="ECO:0000259" key="13">
    <source>
        <dbReference type="Pfam" id="PF00912"/>
    </source>
</evidence>
<keyword evidence="4 11" id="KW-0812">Transmembrane</keyword>
<evidence type="ECO:0000256" key="2">
    <source>
        <dbReference type="ARBA" id="ARBA00022676"/>
    </source>
</evidence>
<evidence type="ECO:0000256" key="10">
    <source>
        <dbReference type="ARBA" id="ARBA00049902"/>
    </source>
</evidence>
<dbReference type="UniPathway" id="UPA00219"/>
<evidence type="ECO:0000256" key="12">
    <source>
        <dbReference type="SAM" id="MobiDB-lite"/>
    </source>
</evidence>
<keyword evidence="15" id="KW-1185">Reference proteome</keyword>
<dbReference type="PANTHER" id="PTHR32282">
    <property type="entry name" value="BINDING PROTEIN TRANSPEPTIDASE, PUTATIVE-RELATED"/>
    <property type="match status" value="1"/>
</dbReference>
<dbReference type="GO" id="GO:0008360">
    <property type="term" value="P:regulation of cell shape"/>
    <property type="evidence" value="ECO:0007669"/>
    <property type="project" value="UniProtKB-KW"/>
</dbReference>
<dbReference type="InterPro" id="IPR023346">
    <property type="entry name" value="Lysozyme-like_dom_sf"/>
</dbReference>
<sequence length="269" mass="30806">MKRSDRYKENKQYKAKGSNIPHHNTYSQPVSKPKKKKKGIGLLFKLLMPIILIIGVFIGAMYALSLRADVDELKTIEDKESFVSASNMPDYTKGAFIAMEDERFYKHHGFDFKGTSRALFSTLSDKSVQGGSTITQQVVKNYYYDNEQSFTRKVKELFVAHRVEKNYDKNEVLSFYMNNIYFGSNQYTVESAANHYFGVTTDKNNPNLPQISVLQSAILASKINAPSVYDINDMSGNFINRVKTDLEKMKQQDYITNEQYENAIQELGV</sequence>
<dbReference type="NCBIfam" id="NF010008">
    <property type="entry name" value="PRK13481.1"/>
    <property type="match status" value="1"/>
</dbReference>
<dbReference type="Pfam" id="PF00912">
    <property type="entry name" value="Transgly"/>
    <property type="match status" value="1"/>
</dbReference>
<dbReference type="HAMAP" id="MF_01434">
    <property type="entry name" value="MGT"/>
    <property type="match status" value="1"/>
</dbReference>
<comment type="similarity">
    <text evidence="11">Belongs to the glycosyltransferase 51 family.</text>
</comment>
<evidence type="ECO:0000256" key="5">
    <source>
        <dbReference type="ARBA" id="ARBA00022960"/>
    </source>
</evidence>
<dbReference type="PANTHER" id="PTHR32282:SF11">
    <property type="entry name" value="PENICILLIN-BINDING PROTEIN 1B"/>
    <property type="match status" value="1"/>
</dbReference>
<keyword evidence="7 11" id="KW-1133">Transmembrane helix</keyword>
<evidence type="ECO:0000313" key="15">
    <source>
        <dbReference type="Proteomes" id="UP000285567"/>
    </source>
</evidence>
<evidence type="ECO:0000256" key="8">
    <source>
        <dbReference type="ARBA" id="ARBA00023136"/>
    </source>
</evidence>
<dbReference type="Proteomes" id="UP000285567">
    <property type="component" value="Unassembled WGS sequence"/>
</dbReference>
<comment type="catalytic activity">
    <reaction evidence="10 11">
        <text>[GlcNAc-(1-&gt;4)-Mur2Ac(oyl-L-Ala-gamma-D-Glu-L-Lys-D-Ala-D-Ala)](n)-di-trans,octa-cis-undecaprenyl diphosphate + beta-D-GlcNAc-(1-&gt;4)-Mur2Ac(oyl-L-Ala-gamma-D-Glu-L-Lys-D-Ala-D-Ala)-di-trans,octa-cis-undecaprenyl diphosphate = [GlcNAc-(1-&gt;4)-Mur2Ac(oyl-L-Ala-gamma-D-Glu-L-Lys-D-Ala-D-Ala)](n+1)-di-trans,octa-cis-undecaprenyl diphosphate + di-trans,octa-cis-undecaprenyl diphosphate + H(+)</text>
        <dbReference type="Rhea" id="RHEA:23708"/>
        <dbReference type="Rhea" id="RHEA-COMP:9602"/>
        <dbReference type="Rhea" id="RHEA-COMP:9603"/>
        <dbReference type="ChEBI" id="CHEBI:15378"/>
        <dbReference type="ChEBI" id="CHEBI:58405"/>
        <dbReference type="ChEBI" id="CHEBI:60033"/>
        <dbReference type="ChEBI" id="CHEBI:78435"/>
        <dbReference type="EC" id="2.4.99.28"/>
    </reaction>
</comment>
<evidence type="ECO:0000256" key="6">
    <source>
        <dbReference type="ARBA" id="ARBA00022984"/>
    </source>
</evidence>
<evidence type="ECO:0000256" key="11">
    <source>
        <dbReference type="HAMAP-Rule" id="MF_01434"/>
    </source>
</evidence>
<dbReference type="EC" id="2.4.99.28" evidence="11"/>
<dbReference type="GO" id="GO:0008955">
    <property type="term" value="F:peptidoglycan glycosyltransferase activity"/>
    <property type="evidence" value="ECO:0007669"/>
    <property type="project" value="UniProtKB-UniRule"/>
</dbReference>
<keyword evidence="2 11" id="KW-0328">Glycosyltransferase</keyword>
<keyword evidence="8 11" id="KW-0472">Membrane</keyword>
<feature type="compositionally biased region" description="Basic and acidic residues" evidence="12">
    <location>
        <begin position="1"/>
        <end position="12"/>
    </location>
</feature>
<dbReference type="GO" id="GO:0009252">
    <property type="term" value="P:peptidoglycan biosynthetic process"/>
    <property type="evidence" value="ECO:0007669"/>
    <property type="project" value="UniProtKB-UniRule"/>
</dbReference>
<keyword evidence="3 11" id="KW-0808">Transferase</keyword>
<dbReference type="InterPro" id="IPR001264">
    <property type="entry name" value="Glyco_trans_51"/>
</dbReference>
<dbReference type="Gene3D" id="1.10.3810.10">
    <property type="entry name" value="Biosynthetic peptidoglycan transglycosylase-like"/>
    <property type="match status" value="1"/>
</dbReference>
<evidence type="ECO:0000256" key="9">
    <source>
        <dbReference type="ARBA" id="ARBA00023316"/>
    </source>
</evidence>
<proteinExistence type="inferred from homology"/>
<feature type="region of interest" description="Disordered" evidence="12">
    <location>
        <begin position="1"/>
        <end position="34"/>
    </location>
</feature>
<comment type="caution">
    <text evidence="14">The sequence shown here is derived from an EMBL/GenBank/DDBJ whole genome shotgun (WGS) entry which is preliminary data.</text>
</comment>
<comment type="pathway">
    <text evidence="11">Cell wall biogenesis; peptidoglycan biosynthesis.</text>
</comment>
<comment type="function">
    <text evidence="11">Peptidoglycan polymerase that catalyzes glycan chain elongation using lipid-linked disaccharide-pentapeptide as the substrate.</text>
</comment>
<dbReference type="GO" id="GO:0030288">
    <property type="term" value="C:outer membrane-bounded periplasmic space"/>
    <property type="evidence" value="ECO:0007669"/>
    <property type="project" value="TreeGrafter"/>
</dbReference>
<dbReference type="EMBL" id="QXUL01000066">
    <property type="protein sequence ID" value="RIN08670.1"/>
    <property type="molecule type" value="Genomic_DNA"/>
</dbReference>
<reference evidence="14 15" key="1">
    <citation type="journal article" date="2016" name="Front. Microbiol.">
        <title>Comprehensive Phylogenetic Analysis of Bovine Non-aureus Staphylococci Species Based on Whole-Genome Sequencing.</title>
        <authorList>
            <person name="Naushad S."/>
            <person name="Barkema H.W."/>
            <person name="Luby C."/>
            <person name="Condas L.A."/>
            <person name="Nobrega D.B."/>
            <person name="Carson D.A."/>
            <person name="De Buck J."/>
        </authorList>
    </citation>
    <scope>NUCLEOTIDE SEQUENCE [LARGE SCALE GENOMIC DNA]</scope>
    <source>
        <strain evidence="14 15">SNUC 102</strain>
    </source>
</reference>
<evidence type="ECO:0000256" key="4">
    <source>
        <dbReference type="ARBA" id="ARBA00022692"/>
    </source>
</evidence>
<organism evidence="14 15">
    <name type="scientific">Staphylococcus xylosus</name>
    <dbReference type="NCBI Taxonomy" id="1288"/>
    <lineage>
        <taxon>Bacteria</taxon>
        <taxon>Bacillati</taxon>
        <taxon>Bacillota</taxon>
        <taxon>Bacilli</taxon>
        <taxon>Bacillales</taxon>
        <taxon>Staphylococcaceae</taxon>
        <taxon>Staphylococcus</taxon>
    </lineage>
</organism>
<keyword evidence="9 11" id="KW-0961">Cell wall biogenesis/degradation</keyword>
<feature type="compositionally biased region" description="Polar residues" evidence="12">
    <location>
        <begin position="21"/>
        <end position="30"/>
    </location>
</feature>
<dbReference type="AlphaFoldDB" id="A0A418ILB1"/>
<dbReference type="RefSeq" id="WP_017722812.1">
    <property type="nucleotide sequence ID" value="NZ_CABIWF010000007.1"/>
</dbReference>
<evidence type="ECO:0000256" key="7">
    <source>
        <dbReference type="ARBA" id="ARBA00022989"/>
    </source>
</evidence>
<feature type="transmembrane region" description="Helical" evidence="11">
    <location>
        <begin position="42"/>
        <end position="64"/>
    </location>
</feature>
<dbReference type="InterPro" id="IPR036950">
    <property type="entry name" value="PBP_transglycosylase"/>
</dbReference>
<name>A0A418ILB1_STAXY</name>
<keyword evidence="6 11" id="KW-0573">Peptidoglycan synthesis</keyword>
<gene>
    <name evidence="11" type="primary">mgt</name>
    <name evidence="14" type="ORF">BU097_11375</name>
</gene>
<dbReference type="InterPro" id="IPR022978">
    <property type="entry name" value="Monofunct_glyco_trans"/>
</dbReference>
<protein>
    <recommendedName>
        <fullName evidence="11">Monofunctional glycosyltransferase</fullName>
        <shortName evidence="11">MGT</shortName>
        <ecNumber evidence="11">2.4.99.28</ecNumber>
    </recommendedName>
    <alternativeName>
        <fullName evidence="11">Peptidoglycan TGase</fullName>
    </alternativeName>
</protein>
<feature type="domain" description="Glycosyl transferase family 51" evidence="13">
    <location>
        <begin position="74"/>
        <end position="250"/>
    </location>
</feature>
<dbReference type="GO" id="GO:0071555">
    <property type="term" value="P:cell wall organization"/>
    <property type="evidence" value="ECO:0007669"/>
    <property type="project" value="UniProtKB-KW"/>
</dbReference>
<evidence type="ECO:0000256" key="3">
    <source>
        <dbReference type="ARBA" id="ARBA00022679"/>
    </source>
</evidence>
<dbReference type="GO" id="GO:0005886">
    <property type="term" value="C:plasma membrane"/>
    <property type="evidence" value="ECO:0007669"/>
    <property type="project" value="UniProtKB-SubCell"/>
</dbReference>
<keyword evidence="1 11" id="KW-1003">Cell membrane</keyword>
<accession>A0A418ILB1</accession>
<comment type="subcellular location">
    <subcellularLocation>
        <location evidence="11">Cell membrane</location>
        <topology evidence="11">Single-pass membrane protein</topology>
    </subcellularLocation>
</comment>
<keyword evidence="5 11" id="KW-0133">Cell shape</keyword>
<evidence type="ECO:0000313" key="14">
    <source>
        <dbReference type="EMBL" id="RIN08670.1"/>
    </source>
</evidence>
<dbReference type="SUPFAM" id="SSF53955">
    <property type="entry name" value="Lysozyme-like"/>
    <property type="match status" value="1"/>
</dbReference>
<dbReference type="OrthoDB" id="9766909at2"/>
<evidence type="ECO:0000256" key="1">
    <source>
        <dbReference type="ARBA" id="ARBA00022475"/>
    </source>
</evidence>